<keyword evidence="8" id="KW-1185">Reference proteome</keyword>
<proteinExistence type="predicted"/>
<evidence type="ECO:0000256" key="5">
    <source>
        <dbReference type="ARBA" id="ARBA00023242"/>
    </source>
</evidence>
<feature type="compositionally biased region" description="Gly residues" evidence="6">
    <location>
        <begin position="734"/>
        <end position="745"/>
    </location>
</feature>
<dbReference type="EMBL" id="SDEE01000253">
    <property type="protein sequence ID" value="RXW18608.1"/>
    <property type="molecule type" value="Genomic_DNA"/>
</dbReference>
<reference evidence="7 8" key="1">
    <citation type="submission" date="2019-01" db="EMBL/GenBank/DDBJ databases">
        <title>Draft genome sequence of Psathyrella aberdarensis IHI B618.</title>
        <authorList>
            <person name="Buettner E."/>
            <person name="Kellner H."/>
        </authorList>
    </citation>
    <scope>NUCLEOTIDE SEQUENCE [LARGE SCALE GENOMIC DNA]</scope>
    <source>
        <strain evidence="7 8">IHI B618</strain>
    </source>
</reference>
<evidence type="ECO:0000313" key="7">
    <source>
        <dbReference type="EMBL" id="RXW18608.1"/>
    </source>
</evidence>
<dbReference type="PANTHER" id="PTHR46481">
    <property type="entry name" value="ZINC FINGER BED DOMAIN-CONTAINING PROTEIN 4"/>
    <property type="match status" value="1"/>
</dbReference>
<keyword evidence="5" id="KW-0539">Nucleus</keyword>
<protein>
    <submittedName>
        <fullName evidence="7">Uncharacterized protein</fullName>
    </submittedName>
</protein>
<evidence type="ECO:0000313" key="8">
    <source>
        <dbReference type="Proteomes" id="UP000290288"/>
    </source>
</evidence>
<dbReference type="PANTHER" id="PTHR46481:SF10">
    <property type="entry name" value="ZINC FINGER BED DOMAIN-CONTAINING PROTEIN 39"/>
    <property type="match status" value="1"/>
</dbReference>
<keyword evidence="4" id="KW-0862">Zinc</keyword>
<gene>
    <name evidence="7" type="ORF">EST38_g7244</name>
</gene>
<dbReference type="Proteomes" id="UP000290288">
    <property type="component" value="Unassembled WGS sequence"/>
</dbReference>
<dbReference type="OrthoDB" id="3270520at2759"/>
<sequence>MVAKSPLWKLFYSDKKKYKNNKTHYNAWCTGCLDEEIRALKFTHAAAVARGEAMVAPHEDFWFQLAVSSIEPICGKTESMMSHKRRCKRIDQELRKQVDDELAHKIENPAGSDYVQPASIPALRYTPVIPREYYQNSLPSSQLLSPLSDITADIFSSANSSITPPPKRARQSGPLSENELTFFPPSDQVHRQHEFNQDIIRLLCSCELLFYLLERPQFRHFIMKWIPNVQLPDRCTASESLLNKECERIISQTKDRIGGKFASYQCDGWKNVAKTAVVSSMILVENEPIPIRTHDMTGRPKTGDELFSLVKDDFIHIRNTYGVEIISAVTDDGPDGKKMRRLIKEDPELPMGVFECWAHQSNLMTGNYLGVKADFMEAAGKATDIIKWFNNHQKALDLLRNQQNLVLGKVLALIMACSTRWTSQYRSLSRLAGLEAVILGCVAQFRNELVLAGGDKEDAKAKAREIISLCLDSSFWNDLKRIVHQLEPLAIAANIFQAPTCRLDHVLLTLGNIFNFFRNEDDSELGNVDVKKAMESSIERRWGKTDQELFILATFLNPYIRARFFNTDHLNFMSLFHMARRVFQRLTKTDLANDPDFFSAFTDYFNDSGDFSWEAMWLDGFQELFKEKNSDPELFSVDLIKIWQAQKCQTTKRGRGALAELAIHILSIAPNSASTECLFSMFGTTHTKRRNCLSPSKVHKAAVIRMDQNRLFESSKRNRKKRKFNSGYSTGSGMVTGGRDGGGGADDASDLEAAARLVAMVDGGDENPDETPSFVSVSDSLIEAANEEEVLLPLQTPALQEPIDG</sequence>
<comment type="caution">
    <text evidence="7">The sequence shown here is derived from an EMBL/GenBank/DDBJ whole genome shotgun (WGS) entry which is preliminary data.</text>
</comment>
<dbReference type="InterPro" id="IPR052035">
    <property type="entry name" value="ZnF_BED_domain_contain"/>
</dbReference>
<accession>A0A4V1Q3H5</accession>
<keyword evidence="3" id="KW-0863">Zinc-finger</keyword>
<dbReference type="GO" id="GO:0005634">
    <property type="term" value="C:nucleus"/>
    <property type="evidence" value="ECO:0007669"/>
    <property type="project" value="UniProtKB-SubCell"/>
</dbReference>
<name>A0A4V1Q3H5_9AGAR</name>
<evidence type="ECO:0000256" key="6">
    <source>
        <dbReference type="SAM" id="MobiDB-lite"/>
    </source>
</evidence>
<dbReference type="GO" id="GO:0008270">
    <property type="term" value="F:zinc ion binding"/>
    <property type="evidence" value="ECO:0007669"/>
    <property type="project" value="UniProtKB-KW"/>
</dbReference>
<comment type="subcellular location">
    <subcellularLocation>
        <location evidence="1">Nucleus</location>
    </subcellularLocation>
</comment>
<dbReference type="AlphaFoldDB" id="A0A4V1Q3H5"/>
<evidence type="ECO:0000256" key="1">
    <source>
        <dbReference type="ARBA" id="ARBA00004123"/>
    </source>
</evidence>
<evidence type="ECO:0000256" key="3">
    <source>
        <dbReference type="ARBA" id="ARBA00022771"/>
    </source>
</evidence>
<feature type="region of interest" description="Disordered" evidence="6">
    <location>
        <begin position="715"/>
        <end position="748"/>
    </location>
</feature>
<dbReference type="STRING" id="2316362.A0A4V1Q3H5"/>
<evidence type="ECO:0000256" key="4">
    <source>
        <dbReference type="ARBA" id="ARBA00022833"/>
    </source>
</evidence>
<organism evidence="7 8">
    <name type="scientific">Candolleomyces aberdarensis</name>
    <dbReference type="NCBI Taxonomy" id="2316362"/>
    <lineage>
        <taxon>Eukaryota</taxon>
        <taxon>Fungi</taxon>
        <taxon>Dikarya</taxon>
        <taxon>Basidiomycota</taxon>
        <taxon>Agaricomycotina</taxon>
        <taxon>Agaricomycetes</taxon>
        <taxon>Agaricomycetidae</taxon>
        <taxon>Agaricales</taxon>
        <taxon>Agaricineae</taxon>
        <taxon>Psathyrellaceae</taxon>
        <taxon>Candolleomyces</taxon>
    </lineage>
</organism>
<dbReference type="SUPFAM" id="SSF53098">
    <property type="entry name" value="Ribonuclease H-like"/>
    <property type="match status" value="1"/>
</dbReference>
<dbReference type="InterPro" id="IPR012337">
    <property type="entry name" value="RNaseH-like_sf"/>
</dbReference>
<evidence type="ECO:0000256" key="2">
    <source>
        <dbReference type="ARBA" id="ARBA00022723"/>
    </source>
</evidence>
<keyword evidence="2" id="KW-0479">Metal-binding</keyword>